<name>A0A6J4I259_9ACTN</name>
<reference evidence="2" key="1">
    <citation type="submission" date="2020-02" db="EMBL/GenBank/DDBJ databases">
        <authorList>
            <person name="Meier V. D."/>
        </authorList>
    </citation>
    <scope>NUCLEOTIDE SEQUENCE</scope>
    <source>
        <strain evidence="2">AVDCRST_MAG20</strain>
    </source>
</reference>
<feature type="compositionally biased region" description="Basic residues" evidence="1">
    <location>
        <begin position="1"/>
        <end position="11"/>
    </location>
</feature>
<dbReference type="AlphaFoldDB" id="A0A6J4I259"/>
<sequence>RRRRAHRRLGARRGAPTPRGRAV</sequence>
<feature type="compositionally biased region" description="Low complexity" evidence="1">
    <location>
        <begin position="12"/>
        <end position="23"/>
    </location>
</feature>
<evidence type="ECO:0000313" key="2">
    <source>
        <dbReference type="EMBL" id="CAA9240548.1"/>
    </source>
</evidence>
<feature type="non-terminal residue" evidence="2">
    <location>
        <position position="1"/>
    </location>
</feature>
<organism evidence="2">
    <name type="scientific">uncultured Acidimicrobiales bacterium</name>
    <dbReference type="NCBI Taxonomy" id="310071"/>
    <lineage>
        <taxon>Bacteria</taxon>
        <taxon>Bacillati</taxon>
        <taxon>Actinomycetota</taxon>
        <taxon>Acidimicrobiia</taxon>
        <taxon>Acidimicrobiales</taxon>
        <taxon>environmental samples</taxon>
    </lineage>
</organism>
<feature type="non-terminal residue" evidence="2">
    <location>
        <position position="23"/>
    </location>
</feature>
<gene>
    <name evidence="2" type="ORF">AVDCRST_MAG20-1703</name>
</gene>
<accession>A0A6J4I259</accession>
<protein>
    <submittedName>
        <fullName evidence="2">Uncharacterized protein</fullName>
    </submittedName>
</protein>
<dbReference type="EMBL" id="CADCSY010000076">
    <property type="protein sequence ID" value="CAA9240548.1"/>
    <property type="molecule type" value="Genomic_DNA"/>
</dbReference>
<feature type="region of interest" description="Disordered" evidence="1">
    <location>
        <begin position="1"/>
        <end position="23"/>
    </location>
</feature>
<evidence type="ECO:0000256" key="1">
    <source>
        <dbReference type="SAM" id="MobiDB-lite"/>
    </source>
</evidence>
<proteinExistence type="predicted"/>